<dbReference type="EMBL" id="JAWJZB010000002">
    <property type="protein sequence ID" value="MDV5087572.1"/>
    <property type="molecule type" value="Genomic_DNA"/>
</dbReference>
<sequence>MAFCMRAGILDGLSSMNIKSLDHFVLTVRNLEKTLWFYHDVLGMEIITFGPNRKALAYGDSKINLHEVGREFEPKANHSTPGSADLCFLTDTPLEIVVEELNKHQAPIEEGPVKRTGAQHPLMSVYIRDPDGNLVEISNEII</sequence>
<dbReference type="InterPro" id="IPR037523">
    <property type="entry name" value="VOC_core"/>
</dbReference>
<dbReference type="RefSeq" id="WP_317329417.1">
    <property type="nucleotide sequence ID" value="NZ_JAWJZB010000002.1"/>
</dbReference>
<evidence type="ECO:0000259" key="1">
    <source>
        <dbReference type="PROSITE" id="PS51819"/>
    </source>
</evidence>
<dbReference type="Pfam" id="PF00903">
    <property type="entry name" value="Glyoxalase"/>
    <property type="match status" value="1"/>
</dbReference>
<protein>
    <submittedName>
        <fullName evidence="2">VOC family protein</fullName>
    </submittedName>
</protein>
<proteinExistence type="predicted"/>
<dbReference type="InterPro" id="IPR029068">
    <property type="entry name" value="Glyas_Bleomycin-R_OHBP_Dase"/>
</dbReference>
<gene>
    <name evidence="2" type="ORF">RVY80_01720</name>
</gene>
<reference evidence="2 3" key="1">
    <citation type="submission" date="2023-10" db="EMBL/GenBank/DDBJ databases">
        <title>Veillonella sp. nov., isolated from a pig farm feces dump.</title>
        <authorList>
            <person name="Chang Y.-H."/>
        </authorList>
    </citation>
    <scope>NUCLEOTIDE SEQUENCE [LARGE SCALE GENOMIC DNA]</scope>
    <source>
        <strain evidence="2 3">YH-vei2233</strain>
    </source>
</reference>
<dbReference type="Proteomes" id="UP001272515">
    <property type="component" value="Unassembled WGS sequence"/>
</dbReference>
<dbReference type="CDD" id="cd07253">
    <property type="entry name" value="GLOD5"/>
    <property type="match status" value="1"/>
</dbReference>
<dbReference type="SUPFAM" id="SSF54593">
    <property type="entry name" value="Glyoxalase/Bleomycin resistance protein/Dihydroxybiphenyl dioxygenase"/>
    <property type="match status" value="1"/>
</dbReference>
<evidence type="ECO:0000313" key="2">
    <source>
        <dbReference type="EMBL" id="MDV5087572.1"/>
    </source>
</evidence>
<dbReference type="InterPro" id="IPR004360">
    <property type="entry name" value="Glyas_Fos-R_dOase_dom"/>
</dbReference>
<comment type="caution">
    <text evidence="2">The sequence shown here is derived from an EMBL/GenBank/DDBJ whole genome shotgun (WGS) entry which is preliminary data.</text>
</comment>
<evidence type="ECO:0000313" key="3">
    <source>
        <dbReference type="Proteomes" id="UP001272515"/>
    </source>
</evidence>
<feature type="domain" description="VOC" evidence="1">
    <location>
        <begin position="20"/>
        <end position="140"/>
    </location>
</feature>
<dbReference type="PANTHER" id="PTHR21366">
    <property type="entry name" value="GLYOXALASE FAMILY PROTEIN"/>
    <property type="match status" value="1"/>
</dbReference>
<keyword evidence="3" id="KW-1185">Reference proteome</keyword>
<organism evidence="2 3">
    <name type="scientific">Veillonella absiana</name>
    <dbReference type="NCBI Taxonomy" id="3079305"/>
    <lineage>
        <taxon>Bacteria</taxon>
        <taxon>Bacillati</taxon>
        <taxon>Bacillota</taxon>
        <taxon>Negativicutes</taxon>
        <taxon>Veillonellales</taxon>
        <taxon>Veillonellaceae</taxon>
        <taxon>Veillonella</taxon>
    </lineage>
</organism>
<dbReference type="PROSITE" id="PS51819">
    <property type="entry name" value="VOC"/>
    <property type="match status" value="1"/>
</dbReference>
<accession>A0ABU3Z796</accession>
<dbReference type="Gene3D" id="3.10.180.10">
    <property type="entry name" value="2,3-Dihydroxybiphenyl 1,2-Dioxygenase, domain 1"/>
    <property type="match status" value="1"/>
</dbReference>
<dbReference type="PANTHER" id="PTHR21366:SF14">
    <property type="entry name" value="GLYOXALASE DOMAIN-CONTAINING PROTEIN 5"/>
    <property type="match status" value="1"/>
</dbReference>
<name>A0ABU3Z796_9FIRM</name>
<dbReference type="InterPro" id="IPR050383">
    <property type="entry name" value="GlyoxalaseI/FosfomycinResist"/>
</dbReference>